<gene>
    <name evidence="9" type="ORF">DDZ16_17245</name>
</gene>
<evidence type="ECO:0000256" key="8">
    <source>
        <dbReference type="SAM" id="Coils"/>
    </source>
</evidence>
<protein>
    <submittedName>
        <fullName evidence="9">Transporter</fullName>
    </submittedName>
</protein>
<evidence type="ECO:0000256" key="4">
    <source>
        <dbReference type="ARBA" id="ARBA00022452"/>
    </source>
</evidence>
<dbReference type="Proteomes" id="UP000244956">
    <property type="component" value="Unassembled WGS sequence"/>
</dbReference>
<comment type="similarity">
    <text evidence="2">Belongs to the outer membrane factor (OMF) (TC 1.B.17) family.</text>
</comment>
<evidence type="ECO:0000256" key="7">
    <source>
        <dbReference type="ARBA" id="ARBA00023237"/>
    </source>
</evidence>
<dbReference type="Pfam" id="PF02321">
    <property type="entry name" value="OEP"/>
    <property type="match status" value="2"/>
</dbReference>
<dbReference type="InterPro" id="IPR051906">
    <property type="entry name" value="TolC-like"/>
</dbReference>
<dbReference type="AlphaFoldDB" id="A0A2U2B523"/>
<dbReference type="GO" id="GO:0015288">
    <property type="term" value="F:porin activity"/>
    <property type="evidence" value="ECO:0007669"/>
    <property type="project" value="TreeGrafter"/>
</dbReference>
<feature type="coiled-coil region" evidence="8">
    <location>
        <begin position="336"/>
        <end position="402"/>
    </location>
</feature>
<keyword evidence="4" id="KW-1134">Transmembrane beta strand</keyword>
<evidence type="ECO:0000313" key="10">
    <source>
        <dbReference type="Proteomes" id="UP000244956"/>
    </source>
</evidence>
<dbReference type="PANTHER" id="PTHR30026">
    <property type="entry name" value="OUTER MEMBRANE PROTEIN TOLC"/>
    <property type="match status" value="1"/>
</dbReference>
<keyword evidence="7" id="KW-0998">Cell outer membrane</keyword>
<dbReference type="GO" id="GO:0009279">
    <property type="term" value="C:cell outer membrane"/>
    <property type="evidence" value="ECO:0007669"/>
    <property type="project" value="UniProtKB-SubCell"/>
</dbReference>
<reference evidence="9 10" key="1">
    <citation type="submission" date="2018-05" db="EMBL/GenBank/DDBJ databases">
        <title>Marinilabilia rubrum sp. nov., isolated from saltern sediment.</title>
        <authorList>
            <person name="Zhang R."/>
        </authorList>
    </citation>
    <scope>NUCLEOTIDE SEQUENCE [LARGE SCALE GENOMIC DNA]</scope>
    <source>
        <strain evidence="9 10">WTE16</strain>
    </source>
</reference>
<evidence type="ECO:0000256" key="2">
    <source>
        <dbReference type="ARBA" id="ARBA00007613"/>
    </source>
</evidence>
<keyword evidence="3" id="KW-0813">Transport</keyword>
<name>A0A2U2B523_9BACT</name>
<sequence length="444" mass="49554">MALEYSRQIKISKNRKAQALLDKKIATAAHLPNLSASGLYFYKPDALEYSLDGGPLPTYKPDQNGELQPNVMINPQTGDPVMGSDGNPVFNMYAMMPDMNLNLGLEGVTSAGIQLEQPVYMGGKIRTANKMAETGIAAADINMELKKSEIIAESDQGYFQYISVKAKKKAAEDYKVLLDSLVASIDASVQEGMATRNDLLKAQVKRNEATLMVQKANSGLQLARMNLCRIIGLPLESKISIDEKLSDNNKTNEIQSNNNSPELRPEYQMLTRAIEMGHYEEKMARSEMLPKVGISAGYNYFGGLEINGRGTEEMAFSAMASVKIPIFKWFEERNKVSKARLQTEAAQMKLEETEKLLQLEIAQARFNLNDAIKRLELTQSALEQAEENLETSRDRFDTGMERLVDLLEAQAQWQEARSNKIDAQTSVNMMHTKYLKATGKLVKL</sequence>
<dbReference type="PANTHER" id="PTHR30026:SF20">
    <property type="entry name" value="OUTER MEMBRANE PROTEIN TOLC"/>
    <property type="match status" value="1"/>
</dbReference>
<dbReference type="SUPFAM" id="SSF56954">
    <property type="entry name" value="Outer membrane efflux proteins (OEP)"/>
    <property type="match status" value="1"/>
</dbReference>
<organism evidence="9 10">
    <name type="scientific">Marinilabilia rubra</name>
    <dbReference type="NCBI Taxonomy" id="2162893"/>
    <lineage>
        <taxon>Bacteria</taxon>
        <taxon>Pseudomonadati</taxon>
        <taxon>Bacteroidota</taxon>
        <taxon>Bacteroidia</taxon>
        <taxon>Marinilabiliales</taxon>
        <taxon>Marinilabiliaceae</taxon>
        <taxon>Marinilabilia</taxon>
    </lineage>
</organism>
<keyword evidence="8" id="KW-0175">Coiled coil</keyword>
<dbReference type="OrthoDB" id="9807719at2"/>
<dbReference type="Gene3D" id="1.20.1600.10">
    <property type="entry name" value="Outer membrane efflux proteins (OEP)"/>
    <property type="match status" value="1"/>
</dbReference>
<evidence type="ECO:0000256" key="3">
    <source>
        <dbReference type="ARBA" id="ARBA00022448"/>
    </source>
</evidence>
<accession>A0A2U2B523</accession>
<dbReference type="EMBL" id="QEWP01000019">
    <property type="protein sequence ID" value="PWD98137.1"/>
    <property type="molecule type" value="Genomic_DNA"/>
</dbReference>
<keyword evidence="10" id="KW-1185">Reference proteome</keyword>
<comment type="caution">
    <text evidence="9">The sequence shown here is derived from an EMBL/GenBank/DDBJ whole genome shotgun (WGS) entry which is preliminary data.</text>
</comment>
<evidence type="ECO:0000256" key="1">
    <source>
        <dbReference type="ARBA" id="ARBA00004442"/>
    </source>
</evidence>
<dbReference type="GO" id="GO:1990281">
    <property type="term" value="C:efflux pump complex"/>
    <property type="evidence" value="ECO:0007669"/>
    <property type="project" value="TreeGrafter"/>
</dbReference>
<dbReference type="InterPro" id="IPR003423">
    <property type="entry name" value="OMP_efflux"/>
</dbReference>
<evidence type="ECO:0000256" key="5">
    <source>
        <dbReference type="ARBA" id="ARBA00022692"/>
    </source>
</evidence>
<evidence type="ECO:0000256" key="6">
    <source>
        <dbReference type="ARBA" id="ARBA00023136"/>
    </source>
</evidence>
<proteinExistence type="inferred from homology"/>
<keyword evidence="6" id="KW-0472">Membrane</keyword>
<keyword evidence="5" id="KW-0812">Transmembrane</keyword>
<comment type="subcellular location">
    <subcellularLocation>
        <location evidence="1">Cell outer membrane</location>
    </subcellularLocation>
</comment>
<dbReference type="GO" id="GO:0015562">
    <property type="term" value="F:efflux transmembrane transporter activity"/>
    <property type="evidence" value="ECO:0007669"/>
    <property type="project" value="InterPro"/>
</dbReference>
<evidence type="ECO:0000313" key="9">
    <source>
        <dbReference type="EMBL" id="PWD98137.1"/>
    </source>
</evidence>